<dbReference type="RefSeq" id="WP_132954135.1">
    <property type="nucleotide sequence ID" value="NZ_CALJUB010000177.1"/>
</dbReference>
<accession>A0AAE9GTW8</accession>
<dbReference type="AlphaFoldDB" id="A0AAE9GTW8"/>
<proteinExistence type="predicted"/>
<feature type="signal peptide" evidence="1">
    <location>
        <begin position="1"/>
        <end position="19"/>
    </location>
</feature>
<evidence type="ECO:0000313" key="4">
    <source>
        <dbReference type="Proteomes" id="UP000294721"/>
    </source>
</evidence>
<name>A0AAE9GTW8_9NEIS</name>
<evidence type="ECO:0000313" key="3">
    <source>
        <dbReference type="EMBL" id="UOO78919.1"/>
    </source>
</evidence>
<gene>
    <name evidence="2" type="ORF">EV680_11825</name>
    <name evidence="3" type="ORF">LVJ78_09485</name>
</gene>
<keyword evidence="1" id="KW-0732">Signal</keyword>
<reference evidence="3" key="2">
    <citation type="submission" date="2021-12" db="EMBL/GenBank/DDBJ databases">
        <authorList>
            <person name="Veyrier F.J."/>
        </authorList>
    </citation>
    <scope>NUCLEOTIDE SEQUENCE</scope>
    <source>
        <strain evidence="3">1258/02</strain>
    </source>
</reference>
<dbReference type="EMBL" id="CP091507">
    <property type="protein sequence ID" value="UOO78919.1"/>
    <property type="molecule type" value="Genomic_DNA"/>
</dbReference>
<reference evidence="2 4" key="1">
    <citation type="submission" date="2019-03" db="EMBL/GenBank/DDBJ databases">
        <title>Genomic Encyclopedia of Type Strains, Phase IV (KMG-IV): sequencing the most valuable type-strain genomes for metagenomic binning, comparative biology and taxonomic classification.</title>
        <authorList>
            <person name="Goeker M."/>
        </authorList>
    </citation>
    <scope>NUCLEOTIDE SEQUENCE [LARGE SCALE GENOMIC DNA]</scope>
    <source>
        <strain evidence="2 4">DSM 17474</strain>
    </source>
</reference>
<organism evidence="3 5">
    <name type="scientific">Uruburuella suis</name>
    <dbReference type="NCBI Taxonomy" id="252130"/>
    <lineage>
        <taxon>Bacteria</taxon>
        <taxon>Pseudomonadati</taxon>
        <taxon>Pseudomonadota</taxon>
        <taxon>Betaproteobacteria</taxon>
        <taxon>Neisseriales</taxon>
        <taxon>Neisseriaceae</taxon>
        <taxon>Uruburuella</taxon>
    </lineage>
</organism>
<protein>
    <submittedName>
        <fullName evidence="3">Uncharacterized protein</fullName>
    </submittedName>
</protein>
<feature type="chain" id="PRO_5042122153" evidence="1">
    <location>
        <begin position="20"/>
        <end position="85"/>
    </location>
</feature>
<dbReference type="PROSITE" id="PS51257">
    <property type="entry name" value="PROKAR_LIPOPROTEIN"/>
    <property type="match status" value="1"/>
</dbReference>
<reference evidence="3" key="3">
    <citation type="journal article" date="2022" name="Res Sq">
        <title>Evolution of multicellular longitudinally dividing oral cavity symbionts (Neisseriaceae).</title>
        <authorList>
            <person name="Nyongesa S."/>
            <person name="Weber P."/>
            <person name="Bernet E."/>
            <person name="Pullido F."/>
            <person name="Nieckarz M."/>
            <person name="Delaby M."/>
            <person name="Nieves C."/>
            <person name="Viehboeck T."/>
            <person name="Krause N."/>
            <person name="Rivera-Millot A."/>
            <person name="Nakamura A."/>
            <person name="Vischer N."/>
            <person name="VanNieuwenhze M."/>
            <person name="Brun Y."/>
            <person name="Cava F."/>
            <person name="Bulgheresi S."/>
            <person name="Veyrier F."/>
        </authorList>
    </citation>
    <scope>NUCLEOTIDE SEQUENCE</scope>
    <source>
        <strain evidence="3">1258/02</strain>
    </source>
</reference>
<sequence length="85" mass="9386">MKYAIVLSVLMLSACAGMAGKEYSVQAYNSRGQLLNKQMALDSSRSGIPIARDSLCKTYPNATIRVYNNITKQELGDMSPYSCKR</sequence>
<dbReference type="Proteomes" id="UP000294721">
    <property type="component" value="Unassembled WGS sequence"/>
</dbReference>
<evidence type="ECO:0000313" key="2">
    <source>
        <dbReference type="EMBL" id="TCP04221.1"/>
    </source>
</evidence>
<dbReference type="KEGG" id="usu:LVJ78_09485"/>
<dbReference type="Proteomes" id="UP000829756">
    <property type="component" value="Chromosome"/>
</dbReference>
<dbReference type="EMBL" id="SLXE01000018">
    <property type="protein sequence ID" value="TCP04221.1"/>
    <property type="molecule type" value="Genomic_DNA"/>
</dbReference>
<evidence type="ECO:0000313" key="5">
    <source>
        <dbReference type="Proteomes" id="UP000829756"/>
    </source>
</evidence>
<keyword evidence="4" id="KW-1185">Reference proteome</keyword>
<evidence type="ECO:0000256" key="1">
    <source>
        <dbReference type="SAM" id="SignalP"/>
    </source>
</evidence>